<dbReference type="InterPro" id="IPR011989">
    <property type="entry name" value="ARM-like"/>
</dbReference>
<gene>
    <name evidence="1" type="ORF">ASZ78_012302</name>
</gene>
<dbReference type="Proteomes" id="UP000198323">
    <property type="component" value="Unassembled WGS sequence"/>
</dbReference>
<dbReference type="Gene3D" id="1.25.10.10">
    <property type="entry name" value="Leucine-rich Repeat Variant"/>
    <property type="match status" value="2"/>
</dbReference>
<proteinExistence type="predicted"/>
<sequence>MFWKVSLKCLTEIAGASVSQYEEQHVTLFTLTMMQLKQVLPLNTNIRLSCSDGKDDEQNFTPNLSFFLCMFLREHGQPVEKRFNLREAFMEVHPFCGAVAYVVGAQTDRTVQEHLIEKHMLLPNRGWDCRIQQATKEQLLEHKGGDGRDQLLDVIETELRARPDDTNLNIRLVALCCSSNKLRDAVLHCQEAEKTRAVGPSLEWCSCVIQTLEVFSSILIL</sequence>
<dbReference type="AlphaFoldDB" id="A0A226MBC7"/>
<dbReference type="EMBL" id="MCFN01002727">
    <property type="protein sequence ID" value="OXB52550.1"/>
    <property type="molecule type" value="Genomic_DNA"/>
</dbReference>
<name>A0A226MBC7_CALSU</name>
<organism evidence="1 2">
    <name type="scientific">Callipepla squamata</name>
    <name type="common">Scaled quail</name>
    <dbReference type="NCBI Taxonomy" id="9009"/>
    <lineage>
        <taxon>Eukaryota</taxon>
        <taxon>Metazoa</taxon>
        <taxon>Chordata</taxon>
        <taxon>Craniata</taxon>
        <taxon>Vertebrata</taxon>
        <taxon>Euteleostomi</taxon>
        <taxon>Archelosauria</taxon>
        <taxon>Archosauria</taxon>
        <taxon>Dinosauria</taxon>
        <taxon>Saurischia</taxon>
        <taxon>Theropoda</taxon>
        <taxon>Coelurosauria</taxon>
        <taxon>Aves</taxon>
        <taxon>Neognathae</taxon>
        <taxon>Galloanserae</taxon>
        <taxon>Galliformes</taxon>
        <taxon>Odontophoridae</taxon>
        <taxon>Callipepla</taxon>
    </lineage>
</organism>
<evidence type="ECO:0000313" key="2">
    <source>
        <dbReference type="Proteomes" id="UP000198323"/>
    </source>
</evidence>
<accession>A0A226MBC7</accession>
<comment type="caution">
    <text evidence="1">The sequence shown here is derived from an EMBL/GenBank/DDBJ whole genome shotgun (WGS) entry which is preliminary data.</text>
</comment>
<protein>
    <submittedName>
        <fullName evidence="1">Uncharacterized protein</fullName>
    </submittedName>
</protein>
<keyword evidence="2" id="KW-1185">Reference proteome</keyword>
<dbReference type="STRING" id="9009.A0A226MBC7"/>
<evidence type="ECO:0000313" key="1">
    <source>
        <dbReference type="EMBL" id="OXB52550.1"/>
    </source>
</evidence>
<reference evidence="1 2" key="1">
    <citation type="submission" date="2016-07" db="EMBL/GenBank/DDBJ databases">
        <title>Disparate Historic Effective Population Sizes Predicted by Modern Levels of Genome Diversity for the Scaled Quail (Callipepla squamata) and the Northern Bobwhite (Colinus virginianus): Inferences from First and Second Generation Draft Genome Assemblies for Sympatric New World Quail.</title>
        <authorList>
            <person name="Oldeschulte D.L."/>
            <person name="Halley Y.A."/>
            <person name="Bhattarai E.K."/>
            <person name="Brashear W.A."/>
            <person name="Hill J."/>
            <person name="Metz R.P."/>
            <person name="Johnson C.D."/>
            <person name="Rollins D."/>
            <person name="Peterson M.J."/>
            <person name="Bickhart D.M."/>
            <person name="Decker J.E."/>
            <person name="Seabury C.M."/>
        </authorList>
    </citation>
    <scope>NUCLEOTIDE SEQUENCE [LARGE SCALE GENOMIC DNA]</scope>
    <source>
        <strain evidence="1 2">Texas</strain>
        <tissue evidence="1">Leg muscle</tissue>
    </source>
</reference>